<dbReference type="PANTHER" id="PTHR43527">
    <property type="entry name" value="4-DIPHOSPHOCYTIDYL-2-C-METHYL-D-ERYTHRITOL KINASE, CHLOROPLASTIC"/>
    <property type="match status" value="1"/>
</dbReference>
<keyword evidence="4 9" id="KW-0808">Transferase</keyword>
<proteinExistence type="inferred from homology"/>
<evidence type="ECO:0000256" key="8">
    <source>
        <dbReference type="ARBA" id="ARBA00032554"/>
    </source>
</evidence>
<comment type="function">
    <text evidence="9">Catalyzes the phosphorylation of the position 2 hydroxy group of 4-diphosphocytidyl-2C-methyl-D-erythritol.</text>
</comment>
<dbReference type="GO" id="GO:0016114">
    <property type="term" value="P:terpenoid biosynthetic process"/>
    <property type="evidence" value="ECO:0007669"/>
    <property type="project" value="UniProtKB-UniRule"/>
</dbReference>
<dbReference type="NCBIfam" id="TIGR00154">
    <property type="entry name" value="ispE"/>
    <property type="match status" value="1"/>
</dbReference>
<evidence type="ECO:0000313" key="13">
    <source>
        <dbReference type="Proteomes" id="UP000295620"/>
    </source>
</evidence>
<evidence type="ECO:0000313" key="12">
    <source>
        <dbReference type="EMBL" id="TDQ07032.1"/>
    </source>
</evidence>
<feature type="binding site" evidence="9">
    <location>
        <begin position="90"/>
        <end position="100"/>
    </location>
    <ligand>
        <name>ATP</name>
        <dbReference type="ChEBI" id="CHEBI:30616"/>
    </ligand>
</feature>
<dbReference type="HAMAP" id="MF_00061">
    <property type="entry name" value="IspE"/>
    <property type="match status" value="1"/>
</dbReference>
<dbReference type="AlphaFoldDB" id="A0A4R6SRH4"/>
<sequence>MLAFANAKINLGLNVIEKRTDGYHNLETVFYPVKLYDVIEITDAPQTRCFIKGIDIPGGTTDNICLKAYQLLKNDFDLPPQQITLLKNIPVGAGLGGGSSDAAFLIKLLNTKFNLSLSDLQMEAYAGKLGADCPFFIRNKPVFATGIGDVFSPIEIELSNYYIVLVKPAVHVSTADAYHGIKPMDAITSLKDLIHLPLKDWKSNLKNDFENTVFSKYPEIERVKNELYRSGALFAAMSGSGSCVFAVFDQDIKLPELEKNNKVFYNV</sequence>
<evidence type="ECO:0000256" key="4">
    <source>
        <dbReference type="ARBA" id="ARBA00022679"/>
    </source>
</evidence>
<evidence type="ECO:0000256" key="2">
    <source>
        <dbReference type="ARBA" id="ARBA00012052"/>
    </source>
</evidence>
<keyword evidence="7 9" id="KW-0067">ATP-binding</keyword>
<dbReference type="Proteomes" id="UP000295620">
    <property type="component" value="Unassembled WGS sequence"/>
</dbReference>
<dbReference type="InterPro" id="IPR004424">
    <property type="entry name" value="IspE"/>
</dbReference>
<dbReference type="Pfam" id="PF00288">
    <property type="entry name" value="GHMP_kinases_N"/>
    <property type="match status" value="1"/>
</dbReference>
<organism evidence="12 13">
    <name type="scientific">Pedobacter metabolipauper</name>
    <dbReference type="NCBI Taxonomy" id="425513"/>
    <lineage>
        <taxon>Bacteria</taxon>
        <taxon>Pseudomonadati</taxon>
        <taxon>Bacteroidota</taxon>
        <taxon>Sphingobacteriia</taxon>
        <taxon>Sphingobacteriales</taxon>
        <taxon>Sphingobacteriaceae</taxon>
        <taxon>Pedobacter</taxon>
    </lineage>
</organism>
<comment type="similarity">
    <text evidence="1 9">Belongs to the GHMP kinase family. IspE subfamily.</text>
</comment>
<feature type="domain" description="GHMP kinase N-terminal" evidence="10">
    <location>
        <begin position="63"/>
        <end position="137"/>
    </location>
</feature>
<gene>
    <name evidence="9" type="primary">ispE</name>
    <name evidence="12" type="ORF">ATK78_4048</name>
</gene>
<comment type="pathway">
    <text evidence="9">Isoprenoid biosynthesis; isopentenyl diphosphate biosynthesis via DXP pathway; isopentenyl diphosphate from 1-deoxy-D-xylulose 5-phosphate: step 3/6.</text>
</comment>
<dbReference type="PIRSF" id="PIRSF010376">
    <property type="entry name" value="IspE"/>
    <property type="match status" value="1"/>
</dbReference>
<evidence type="ECO:0000256" key="1">
    <source>
        <dbReference type="ARBA" id="ARBA00009684"/>
    </source>
</evidence>
<comment type="caution">
    <text evidence="12">The sequence shown here is derived from an EMBL/GenBank/DDBJ whole genome shotgun (WGS) entry which is preliminary data.</text>
</comment>
<evidence type="ECO:0000256" key="7">
    <source>
        <dbReference type="ARBA" id="ARBA00022840"/>
    </source>
</evidence>
<dbReference type="Pfam" id="PF08544">
    <property type="entry name" value="GHMP_kinases_C"/>
    <property type="match status" value="1"/>
</dbReference>
<dbReference type="SUPFAM" id="SSF54211">
    <property type="entry name" value="Ribosomal protein S5 domain 2-like"/>
    <property type="match status" value="1"/>
</dbReference>
<accession>A0A4R6SRH4</accession>
<dbReference type="InterPro" id="IPR014721">
    <property type="entry name" value="Ribsml_uS5_D2-typ_fold_subgr"/>
</dbReference>
<dbReference type="EC" id="2.7.1.148" evidence="2 9"/>
<evidence type="ECO:0000256" key="5">
    <source>
        <dbReference type="ARBA" id="ARBA00022741"/>
    </source>
</evidence>
<dbReference type="InterPro" id="IPR020568">
    <property type="entry name" value="Ribosomal_Su5_D2-typ_SF"/>
</dbReference>
<keyword evidence="13" id="KW-1185">Reference proteome</keyword>
<dbReference type="EMBL" id="SNYC01000007">
    <property type="protein sequence ID" value="TDQ07032.1"/>
    <property type="molecule type" value="Genomic_DNA"/>
</dbReference>
<dbReference type="RefSeq" id="WP_133577851.1">
    <property type="nucleotide sequence ID" value="NZ_SNYC01000007.1"/>
</dbReference>
<dbReference type="UniPathway" id="UPA00056">
    <property type="reaction ID" value="UER00094"/>
</dbReference>
<name>A0A4R6SRH4_9SPHI</name>
<keyword evidence="5 9" id="KW-0547">Nucleotide-binding</keyword>
<dbReference type="OrthoDB" id="9809438at2"/>
<dbReference type="SUPFAM" id="SSF55060">
    <property type="entry name" value="GHMP Kinase, C-terminal domain"/>
    <property type="match status" value="1"/>
</dbReference>
<dbReference type="GO" id="GO:0019288">
    <property type="term" value="P:isopentenyl diphosphate biosynthetic process, methylerythritol 4-phosphate pathway"/>
    <property type="evidence" value="ECO:0007669"/>
    <property type="project" value="UniProtKB-UniRule"/>
</dbReference>
<feature type="active site" evidence="9">
    <location>
        <position position="132"/>
    </location>
</feature>
<dbReference type="Gene3D" id="3.30.230.10">
    <property type="match status" value="1"/>
</dbReference>
<evidence type="ECO:0000256" key="6">
    <source>
        <dbReference type="ARBA" id="ARBA00022777"/>
    </source>
</evidence>
<reference evidence="12 13" key="1">
    <citation type="submission" date="2019-03" db="EMBL/GenBank/DDBJ databases">
        <title>Genomic Encyclopedia of Archaeal and Bacterial Type Strains, Phase II (KMG-II): from individual species to whole genera.</title>
        <authorList>
            <person name="Goeker M."/>
        </authorList>
    </citation>
    <scope>NUCLEOTIDE SEQUENCE [LARGE SCALE GENOMIC DNA]</scope>
    <source>
        <strain evidence="12 13">DSM 19035</strain>
    </source>
</reference>
<feature type="active site" evidence="9">
    <location>
        <position position="8"/>
    </location>
</feature>
<keyword evidence="9" id="KW-0414">Isoprene biosynthesis</keyword>
<evidence type="ECO:0000259" key="10">
    <source>
        <dbReference type="Pfam" id="PF00288"/>
    </source>
</evidence>
<dbReference type="GO" id="GO:0050515">
    <property type="term" value="F:4-(cytidine 5'-diphospho)-2-C-methyl-D-erythritol kinase activity"/>
    <property type="evidence" value="ECO:0007669"/>
    <property type="project" value="UniProtKB-UniRule"/>
</dbReference>
<dbReference type="Gene3D" id="3.30.70.890">
    <property type="entry name" value="GHMP kinase, C-terminal domain"/>
    <property type="match status" value="1"/>
</dbReference>
<dbReference type="InterPro" id="IPR036554">
    <property type="entry name" value="GHMP_kinase_C_sf"/>
</dbReference>
<dbReference type="PANTHER" id="PTHR43527:SF2">
    <property type="entry name" value="4-DIPHOSPHOCYTIDYL-2-C-METHYL-D-ERYTHRITOL KINASE, CHLOROPLASTIC"/>
    <property type="match status" value="1"/>
</dbReference>
<protein>
    <recommendedName>
        <fullName evidence="3 9">4-diphosphocytidyl-2-C-methyl-D-erythritol kinase</fullName>
        <shortName evidence="9">CMK</shortName>
        <ecNumber evidence="2 9">2.7.1.148</ecNumber>
    </recommendedName>
    <alternativeName>
        <fullName evidence="8 9">4-(cytidine-5'-diphospho)-2-C-methyl-D-erythritol kinase</fullName>
    </alternativeName>
</protein>
<comment type="catalytic activity">
    <reaction evidence="9">
        <text>4-CDP-2-C-methyl-D-erythritol + ATP = 4-CDP-2-C-methyl-D-erythritol 2-phosphate + ADP + H(+)</text>
        <dbReference type="Rhea" id="RHEA:18437"/>
        <dbReference type="ChEBI" id="CHEBI:15378"/>
        <dbReference type="ChEBI" id="CHEBI:30616"/>
        <dbReference type="ChEBI" id="CHEBI:57823"/>
        <dbReference type="ChEBI" id="CHEBI:57919"/>
        <dbReference type="ChEBI" id="CHEBI:456216"/>
        <dbReference type="EC" id="2.7.1.148"/>
    </reaction>
</comment>
<dbReference type="GO" id="GO:0005524">
    <property type="term" value="F:ATP binding"/>
    <property type="evidence" value="ECO:0007669"/>
    <property type="project" value="UniProtKB-UniRule"/>
</dbReference>
<evidence type="ECO:0000259" key="11">
    <source>
        <dbReference type="Pfam" id="PF08544"/>
    </source>
</evidence>
<dbReference type="InterPro" id="IPR006204">
    <property type="entry name" value="GHMP_kinase_N_dom"/>
</dbReference>
<dbReference type="InterPro" id="IPR013750">
    <property type="entry name" value="GHMP_kinase_C_dom"/>
</dbReference>
<feature type="domain" description="GHMP kinase C-terminal" evidence="11">
    <location>
        <begin position="202"/>
        <end position="251"/>
    </location>
</feature>
<evidence type="ECO:0000256" key="3">
    <source>
        <dbReference type="ARBA" id="ARBA00017473"/>
    </source>
</evidence>
<evidence type="ECO:0000256" key="9">
    <source>
        <dbReference type="HAMAP-Rule" id="MF_00061"/>
    </source>
</evidence>
<keyword evidence="6 9" id="KW-0418">Kinase</keyword>